<dbReference type="InterPro" id="IPR051411">
    <property type="entry name" value="Polyketide_trans_af380"/>
</dbReference>
<keyword evidence="3" id="KW-1185">Reference proteome</keyword>
<dbReference type="Gene3D" id="3.40.50.1820">
    <property type="entry name" value="alpha/beta hydrolase"/>
    <property type="match status" value="1"/>
</dbReference>
<sequence length="327" mass="36938">MTDVTRFEFNEGKTYEVYPEIENRTVYFHNRYGIQLAADIFFPEGFDDTRKYPAIIVSHPHGGVKEQSGGLYAQEMAKHGFIGFAIDLSYNGASGGTARHISTPEGHVEDIQAAVDYLGTRTFVNRDAIGLIGICASGSFAIAAALTDTRIKAVATSTMYNIGENYRTMFGMRDTDQRIDMLKETGEQRWNAYAGGEEKFMMEFPRKVTPEIYDNLDPVSKEFFDYYLDKNRGRHQYSTGAMNMNSLAALFNFDPYINADLLKGRKALIVCGTEAHSRAYSEEAYAKLPRECTEIYWVEGAGHCDLYDDKTKIPFEKFASFFGEMTK</sequence>
<accession>A0A7W8CZ46</accession>
<dbReference type="Gene3D" id="1.10.10.800">
    <property type="match status" value="1"/>
</dbReference>
<dbReference type="AlphaFoldDB" id="A0A7W8CZ46"/>
<comment type="caution">
    <text evidence="2">The sequence shown here is derived from an EMBL/GenBank/DDBJ whole genome shotgun (WGS) entry which is preliminary data.</text>
</comment>
<name>A0A7W8CZ46_9FIRM</name>
<protein>
    <recommendedName>
        <fullName evidence="1">Dienelactone hydrolase domain-containing protein</fullName>
    </recommendedName>
</protein>
<dbReference type="GO" id="GO:0016787">
    <property type="term" value="F:hydrolase activity"/>
    <property type="evidence" value="ECO:0007669"/>
    <property type="project" value="InterPro"/>
</dbReference>
<reference evidence="2 3" key="1">
    <citation type="submission" date="2020-08" db="EMBL/GenBank/DDBJ databases">
        <title>Genomic Encyclopedia of Type Strains, Phase IV (KMG-IV): sequencing the most valuable type-strain genomes for metagenomic binning, comparative biology and taxonomic classification.</title>
        <authorList>
            <person name="Goeker M."/>
        </authorList>
    </citation>
    <scope>NUCLEOTIDE SEQUENCE [LARGE SCALE GENOMIC DNA]</scope>
    <source>
        <strain evidence="2 3">DSM 25799</strain>
    </source>
</reference>
<feature type="domain" description="Dienelactone hydrolase" evidence="1">
    <location>
        <begin position="50"/>
        <end position="155"/>
    </location>
</feature>
<dbReference type="PANTHER" id="PTHR47751">
    <property type="entry name" value="SUPERFAMILY HYDROLASE, PUTATIVE (AFU_ORTHOLOGUE AFUA_2G16580)-RELATED"/>
    <property type="match status" value="1"/>
</dbReference>
<proteinExistence type="predicted"/>
<dbReference type="PANTHER" id="PTHR47751:SF1">
    <property type="entry name" value="SUPERFAMILY HYDROLASE, PUTATIVE (AFU_ORTHOLOGUE AFUA_2G16580)-RELATED"/>
    <property type="match status" value="1"/>
</dbReference>
<dbReference type="RefSeq" id="WP_183327449.1">
    <property type="nucleotide sequence ID" value="NZ_JACHHK010000002.1"/>
</dbReference>
<dbReference type="InterPro" id="IPR029058">
    <property type="entry name" value="AB_hydrolase_fold"/>
</dbReference>
<evidence type="ECO:0000313" key="3">
    <source>
        <dbReference type="Proteomes" id="UP000539953"/>
    </source>
</evidence>
<dbReference type="SUPFAM" id="SSF53474">
    <property type="entry name" value="alpha/beta-Hydrolases"/>
    <property type="match status" value="1"/>
</dbReference>
<dbReference type="Proteomes" id="UP000539953">
    <property type="component" value="Unassembled WGS sequence"/>
</dbReference>
<evidence type="ECO:0000313" key="2">
    <source>
        <dbReference type="EMBL" id="MBB5182615.1"/>
    </source>
</evidence>
<organism evidence="2 3">
    <name type="scientific">Catenisphaera adipataccumulans</name>
    <dbReference type="NCBI Taxonomy" id="700500"/>
    <lineage>
        <taxon>Bacteria</taxon>
        <taxon>Bacillati</taxon>
        <taxon>Bacillota</taxon>
        <taxon>Erysipelotrichia</taxon>
        <taxon>Erysipelotrichales</taxon>
        <taxon>Erysipelotrichaceae</taxon>
        <taxon>Catenisphaera</taxon>
    </lineage>
</organism>
<evidence type="ECO:0000259" key="1">
    <source>
        <dbReference type="Pfam" id="PF01738"/>
    </source>
</evidence>
<dbReference type="InterPro" id="IPR002925">
    <property type="entry name" value="Dienelactn_hydro"/>
</dbReference>
<gene>
    <name evidence="2" type="ORF">HNQ47_000634</name>
</gene>
<dbReference type="EMBL" id="JACHHK010000002">
    <property type="protein sequence ID" value="MBB5182615.1"/>
    <property type="molecule type" value="Genomic_DNA"/>
</dbReference>
<dbReference type="Pfam" id="PF01738">
    <property type="entry name" value="DLH"/>
    <property type="match status" value="1"/>
</dbReference>